<keyword evidence="5" id="KW-0963">Cytoplasm</keyword>
<feature type="compositionally biased region" description="Polar residues" evidence="11">
    <location>
        <begin position="208"/>
        <end position="217"/>
    </location>
</feature>
<protein>
    <recommendedName>
        <fullName evidence="9">Palmdelphin</fullName>
    </recommendedName>
</protein>
<evidence type="ECO:0000256" key="11">
    <source>
        <dbReference type="SAM" id="MobiDB-lite"/>
    </source>
</evidence>
<dbReference type="GO" id="GO:0043197">
    <property type="term" value="C:dendritic spine"/>
    <property type="evidence" value="ECO:0007669"/>
    <property type="project" value="UniProtKB-SubCell"/>
</dbReference>
<name>A0A9Q1IXQ5_SYNKA</name>
<gene>
    <name evidence="12" type="ORF">SKAU_G00199700</name>
</gene>
<reference evidence="12" key="1">
    <citation type="journal article" date="2023" name="Science">
        <title>Genome structures resolve the early diversification of teleost fishes.</title>
        <authorList>
            <person name="Parey E."/>
            <person name="Louis A."/>
            <person name="Montfort J."/>
            <person name="Bouchez O."/>
            <person name="Roques C."/>
            <person name="Iampietro C."/>
            <person name="Lluch J."/>
            <person name="Castinel A."/>
            <person name="Donnadieu C."/>
            <person name="Desvignes T."/>
            <person name="Floi Bucao C."/>
            <person name="Jouanno E."/>
            <person name="Wen M."/>
            <person name="Mejri S."/>
            <person name="Dirks R."/>
            <person name="Jansen H."/>
            <person name="Henkel C."/>
            <person name="Chen W.J."/>
            <person name="Zahm M."/>
            <person name="Cabau C."/>
            <person name="Klopp C."/>
            <person name="Thompson A.W."/>
            <person name="Robinson-Rechavi M."/>
            <person name="Braasch I."/>
            <person name="Lecointre G."/>
            <person name="Bobe J."/>
            <person name="Postlethwait J.H."/>
            <person name="Berthelot C."/>
            <person name="Roest Crollius H."/>
            <person name="Guiguen Y."/>
        </authorList>
    </citation>
    <scope>NUCLEOTIDE SEQUENCE</scope>
    <source>
        <strain evidence="12">WJC10195</strain>
    </source>
</reference>
<evidence type="ECO:0000256" key="4">
    <source>
        <dbReference type="ARBA" id="ARBA00005756"/>
    </source>
</evidence>
<dbReference type="PANTHER" id="PTHR46881">
    <property type="entry name" value="PALMDELPHIN"/>
    <property type="match status" value="1"/>
</dbReference>
<evidence type="ECO:0000256" key="2">
    <source>
        <dbReference type="ARBA" id="ARBA00004496"/>
    </source>
</evidence>
<evidence type="ECO:0000256" key="1">
    <source>
        <dbReference type="ARBA" id="ARBA00004279"/>
    </source>
</evidence>
<keyword evidence="8" id="KW-0966">Cell projection</keyword>
<comment type="caution">
    <text evidence="12">The sequence shown here is derived from an EMBL/GenBank/DDBJ whole genome shotgun (WGS) entry which is preliminary data.</text>
</comment>
<evidence type="ECO:0000313" key="13">
    <source>
        <dbReference type="Proteomes" id="UP001152622"/>
    </source>
</evidence>
<evidence type="ECO:0000256" key="7">
    <source>
        <dbReference type="ARBA" id="ARBA00023054"/>
    </source>
</evidence>
<keyword evidence="7 10" id="KW-0175">Coiled coil</keyword>
<evidence type="ECO:0000256" key="9">
    <source>
        <dbReference type="ARBA" id="ARBA00040857"/>
    </source>
</evidence>
<dbReference type="EMBL" id="JAINUF010000006">
    <property type="protein sequence ID" value="KAJ8357176.1"/>
    <property type="molecule type" value="Genomic_DNA"/>
</dbReference>
<evidence type="ECO:0000313" key="12">
    <source>
        <dbReference type="EMBL" id="KAJ8357176.1"/>
    </source>
</evidence>
<organism evidence="12 13">
    <name type="scientific">Synaphobranchus kaupii</name>
    <name type="common">Kaup's arrowtooth eel</name>
    <dbReference type="NCBI Taxonomy" id="118154"/>
    <lineage>
        <taxon>Eukaryota</taxon>
        <taxon>Metazoa</taxon>
        <taxon>Chordata</taxon>
        <taxon>Craniata</taxon>
        <taxon>Vertebrata</taxon>
        <taxon>Euteleostomi</taxon>
        <taxon>Actinopterygii</taxon>
        <taxon>Neopterygii</taxon>
        <taxon>Teleostei</taxon>
        <taxon>Anguilliformes</taxon>
        <taxon>Synaphobranchidae</taxon>
        <taxon>Synaphobranchus</taxon>
    </lineage>
</organism>
<dbReference type="GO" id="GO:0008360">
    <property type="term" value="P:regulation of cell shape"/>
    <property type="evidence" value="ECO:0007669"/>
    <property type="project" value="InterPro"/>
</dbReference>
<dbReference type="OrthoDB" id="9934905at2759"/>
<keyword evidence="13" id="KW-1185">Reference proteome</keyword>
<feature type="coiled-coil region" evidence="10">
    <location>
        <begin position="133"/>
        <end position="167"/>
    </location>
</feature>
<evidence type="ECO:0000256" key="10">
    <source>
        <dbReference type="SAM" id="Coils"/>
    </source>
</evidence>
<feature type="region of interest" description="Disordered" evidence="11">
    <location>
        <begin position="208"/>
        <end position="234"/>
    </location>
</feature>
<accession>A0A9Q1IXQ5</accession>
<comment type="similarity">
    <text evidence="4">Belongs to the paralemmin family.</text>
</comment>
<comment type="subcellular location">
    <subcellularLocation>
        <location evidence="1">Cell projection</location>
        <location evidence="1">Dendrite</location>
    </subcellularLocation>
    <subcellularLocation>
        <location evidence="3">Cell projection</location>
        <location evidence="3">Dendritic spine</location>
    </subcellularLocation>
    <subcellularLocation>
        <location evidence="2">Cytoplasm</location>
    </subcellularLocation>
</comment>
<dbReference type="Proteomes" id="UP001152622">
    <property type="component" value="Chromosome 6"/>
</dbReference>
<dbReference type="InterPro" id="IPR004965">
    <property type="entry name" value="Paralemmin"/>
</dbReference>
<dbReference type="Pfam" id="PF03285">
    <property type="entry name" value="Paralemmin"/>
    <property type="match status" value="1"/>
</dbReference>
<dbReference type="PANTHER" id="PTHR46881:SF1">
    <property type="entry name" value="PALMDELPHIN"/>
    <property type="match status" value="1"/>
</dbReference>
<evidence type="ECO:0000256" key="5">
    <source>
        <dbReference type="ARBA" id="ARBA00022490"/>
    </source>
</evidence>
<proteinExistence type="inferred from homology"/>
<evidence type="ECO:0000256" key="6">
    <source>
        <dbReference type="ARBA" id="ARBA00023018"/>
    </source>
</evidence>
<evidence type="ECO:0000256" key="3">
    <source>
        <dbReference type="ARBA" id="ARBA00004552"/>
    </source>
</evidence>
<evidence type="ECO:0000256" key="8">
    <source>
        <dbReference type="ARBA" id="ARBA00023273"/>
    </source>
</evidence>
<dbReference type="GO" id="GO:0005737">
    <property type="term" value="C:cytoplasm"/>
    <property type="evidence" value="ECO:0007669"/>
    <property type="project" value="UniProtKB-SubCell"/>
</dbReference>
<feature type="compositionally biased region" description="Basic and acidic residues" evidence="11">
    <location>
        <begin position="221"/>
        <end position="234"/>
    </location>
</feature>
<sequence length="234" mass="26752">MRCIMEPCSLFQLFESAAVGTLPLTGAKLRSNASISPVSLSPQALRHQLDALFNCPLADRGTTMEEAELLKERLQAITEKRKIQVDISRKRTKIDEEKLKLQYLKKKALREQWLQDGLSVQSSQELEARRLQAQGHQQQAKLLQINIQRMEQEIEALERQEMVISRNEGFILQRLKAIEKSPQDIIKEANTDGKKEPVLCIYSANSDIPKSYNSSILKKQKSPDLETKDQPKKQ</sequence>
<dbReference type="GO" id="GO:0016020">
    <property type="term" value="C:membrane"/>
    <property type="evidence" value="ECO:0007669"/>
    <property type="project" value="InterPro"/>
</dbReference>
<keyword evidence="6" id="KW-0770">Synapse</keyword>
<dbReference type="AlphaFoldDB" id="A0A9Q1IXQ5"/>